<dbReference type="NCBIfam" id="TIGR02473">
    <property type="entry name" value="flagell_FliJ"/>
    <property type="match status" value="1"/>
</dbReference>
<dbReference type="EMBL" id="PIQF01000003">
    <property type="protein sequence ID" value="RUO75466.1"/>
    <property type="molecule type" value="Genomic_DNA"/>
</dbReference>
<comment type="caution">
    <text evidence="12">The sequence shown here is derived from an EMBL/GenBank/DDBJ whole genome shotgun (WGS) entry which is preliminary data.</text>
</comment>
<comment type="similarity">
    <text evidence="2">Belongs to the FliJ family.</text>
</comment>
<dbReference type="PANTHER" id="PTHR38786:SF1">
    <property type="entry name" value="FLAGELLAR FLIJ PROTEIN"/>
    <property type="match status" value="1"/>
</dbReference>
<dbReference type="PANTHER" id="PTHR38786">
    <property type="entry name" value="FLAGELLAR FLIJ PROTEIN"/>
    <property type="match status" value="1"/>
</dbReference>
<evidence type="ECO:0000256" key="1">
    <source>
        <dbReference type="ARBA" id="ARBA00004413"/>
    </source>
</evidence>
<evidence type="ECO:0000256" key="11">
    <source>
        <dbReference type="SAM" id="Coils"/>
    </source>
</evidence>
<dbReference type="InterPro" id="IPR018006">
    <property type="entry name" value="Flag_FliJ_proteobac"/>
</dbReference>
<keyword evidence="8" id="KW-0653">Protein transport</keyword>
<dbReference type="OrthoDB" id="7063004at2"/>
<evidence type="ECO:0000256" key="6">
    <source>
        <dbReference type="ARBA" id="ARBA00022500"/>
    </source>
</evidence>
<dbReference type="GO" id="GO:0015031">
    <property type="term" value="P:protein transport"/>
    <property type="evidence" value="ECO:0007669"/>
    <property type="project" value="UniProtKB-KW"/>
</dbReference>
<reference evidence="12 13" key="1">
    <citation type="journal article" date="2011" name="Front. Microbiol.">
        <title>Genomic signatures of strain selection and enhancement in Bacillus atrophaeus var. globigii, a historical biowarfare simulant.</title>
        <authorList>
            <person name="Gibbons H.S."/>
            <person name="Broomall S.M."/>
            <person name="McNew L.A."/>
            <person name="Daligault H."/>
            <person name="Chapman C."/>
            <person name="Bruce D."/>
            <person name="Karavis M."/>
            <person name="Krepps M."/>
            <person name="McGregor P.A."/>
            <person name="Hong C."/>
            <person name="Park K.H."/>
            <person name="Akmal A."/>
            <person name="Feldman A."/>
            <person name="Lin J.S."/>
            <person name="Chang W.E."/>
            <person name="Higgs B.W."/>
            <person name="Demirev P."/>
            <person name="Lindquist J."/>
            <person name="Liem A."/>
            <person name="Fochler E."/>
            <person name="Read T.D."/>
            <person name="Tapia R."/>
            <person name="Johnson S."/>
            <person name="Bishop-Lilly K.A."/>
            <person name="Detter C."/>
            <person name="Han C."/>
            <person name="Sozhamannan S."/>
            <person name="Rosenzweig C.N."/>
            <person name="Skowronski E.W."/>
        </authorList>
    </citation>
    <scope>NUCLEOTIDE SEQUENCE [LARGE SCALE GENOMIC DNA]</scope>
    <source>
        <strain evidence="12 13">CL-SP19</strain>
    </source>
</reference>
<keyword evidence="10" id="KW-1006">Bacterial flagellum protein export</keyword>
<dbReference type="Gene3D" id="1.10.287.1700">
    <property type="match status" value="1"/>
</dbReference>
<dbReference type="InterPro" id="IPR053716">
    <property type="entry name" value="Flag_assembly_chemotaxis_eff"/>
</dbReference>
<dbReference type="GO" id="GO:0003774">
    <property type="term" value="F:cytoskeletal motor activity"/>
    <property type="evidence" value="ECO:0007669"/>
    <property type="project" value="InterPro"/>
</dbReference>
<name>A0A432ZBZ5_9GAMM</name>
<evidence type="ECO:0000256" key="3">
    <source>
        <dbReference type="ARBA" id="ARBA00020392"/>
    </source>
</evidence>
<dbReference type="PIRSF" id="PIRSF019404">
    <property type="entry name" value="FliJ"/>
    <property type="match status" value="1"/>
</dbReference>
<keyword evidence="7" id="KW-1005">Bacterial flagellum biogenesis</keyword>
<evidence type="ECO:0000313" key="13">
    <source>
        <dbReference type="Proteomes" id="UP000287908"/>
    </source>
</evidence>
<keyword evidence="6" id="KW-0145">Chemotaxis</keyword>
<dbReference type="Pfam" id="PF02050">
    <property type="entry name" value="FliJ"/>
    <property type="match status" value="1"/>
</dbReference>
<dbReference type="AlphaFoldDB" id="A0A432ZBZ5"/>
<keyword evidence="9" id="KW-0472">Membrane</keyword>
<keyword evidence="11" id="KW-0175">Coiled coil</keyword>
<dbReference type="InterPro" id="IPR052570">
    <property type="entry name" value="FliJ"/>
</dbReference>
<accession>A0A432ZBZ5</accession>
<organism evidence="12 13">
    <name type="scientific">Idiomarina seosinensis</name>
    <dbReference type="NCBI Taxonomy" id="281739"/>
    <lineage>
        <taxon>Bacteria</taxon>
        <taxon>Pseudomonadati</taxon>
        <taxon>Pseudomonadota</taxon>
        <taxon>Gammaproteobacteria</taxon>
        <taxon>Alteromonadales</taxon>
        <taxon>Idiomarinaceae</taxon>
        <taxon>Idiomarina</taxon>
    </lineage>
</organism>
<dbReference type="GO" id="GO:0071973">
    <property type="term" value="P:bacterial-type flagellum-dependent cell motility"/>
    <property type="evidence" value="ECO:0007669"/>
    <property type="project" value="InterPro"/>
</dbReference>
<keyword evidence="12" id="KW-0282">Flagellum</keyword>
<dbReference type="GO" id="GO:0006935">
    <property type="term" value="P:chemotaxis"/>
    <property type="evidence" value="ECO:0007669"/>
    <property type="project" value="UniProtKB-KW"/>
</dbReference>
<evidence type="ECO:0000256" key="5">
    <source>
        <dbReference type="ARBA" id="ARBA00022475"/>
    </source>
</evidence>
<keyword evidence="5" id="KW-1003">Cell membrane</keyword>
<keyword evidence="4" id="KW-0813">Transport</keyword>
<evidence type="ECO:0000256" key="8">
    <source>
        <dbReference type="ARBA" id="ARBA00022927"/>
    </source>
</evidence>
<dbReference type="GO" id="GO:0044781">
    <property type="term" value="P:bacterial-type flagellum organization"/>
    <property type="evidence" value="ECO:0007669"/>
    <property type="project" value="UniProtKB-KW"/>
</dbReference>
<dbReference type="Proteomes" id="UP000287908">
    <property type="component" value="Unassembled WGS sequence"/>
</dbReference>
<evidence type="ECO:0000256" key="4">
    <source>
        <dbReference type="ARBA" id="ARBA00022448"/>
    </source>
</evidence>
<evidence type="ECO:0000256" key="10">
    <source>
        <dbReference type="ARBA" id="ARBA00023225"/>
    </source>
</evidence>
<evidence type="ECO:0000256" key="9">
    <source>
        <dbReference type="ARBA" id="ARBA00023136"/>
    </source>
</evidence>
<dbReference type="RefSeq" id="WP_126785312.1">
    <property type="nucleotide sequence ID" value="NZ_PIQF01000003.1"/>
</dbReference>
<keyword evidence="13" id="KW-1185">Reference proteome</keyword>
<feature type="coiled-coil region" evidence="11">
    <location>
        <begin position="18"/>
        <end position="45"/>
    </location>
</feature>
<dbReference type="GO" id="GO:0005886">
    <property type="term" value="C:plasma membrane"/>
    <property type="evidence" value="ECO:0007669"/>
    <property type="project" value="UniProtKB-SubCell"/>
</dbReference>
<dbReference type="GO" id="GO:0009288">
    <property type="term" value="C:bacterial-type flagellum"/>
    <property type="evidence" value="ECO:0007669"/>
    <property type="project" value="InterPro"/>
</dbReference>
<evidence type="ECO:0000313" key="12">
    <source>
        <dbReference type="EMBL" id="RUO75466.1"/>
    </source>
</evidence>
<evidence type="ECO:0000256" key="2">
    <source>
        <dbReference type="ARBA" id="ARBA00010004"/>
    </source>
</evidence>
<keyword evidence="12" id="KW-0969">Cilium</keyword>
<evidence type="ECO:0000256" key="7">
    <source>
        <dbReference type="ARBA" id="ARBA00022795"/>
    </source>
</evidence>
<comment type="subcellular location">
    <subcellularLocation>
        <location evidence="1">Cell membrane</location>
        <topology evidence="1">Peripheral membrane protein</topology>
        <orientation evidence="1">Cytoplasmic side</orientation>
    </subcellularLocation>
</comment>
<dbReference type="InterPro" id="IPR012823">
    <property type="entry name" value="Flagell_FliJ"/>
</dbReference>
<gene>
    <name evidence="12" type="primary">fliJ</name>
    <name evidence="12" type="ORF">CWI81_10875</name>
</gene>
<sequence length="154" mass="18428">MAELRQMHMLLEMEQRKTDDAAAQFAQVQQQVNEEQQRLEGLSQYRLDYLTQLQQRGTNGIISRQFGQYHAFVGKLDEGVEQLHKSVVRLQEVANQRKQQWFEQRRKKESIEHLINEQKKREAKDVARREQKNLDDFSSQRFIRETKLRARKGS</sequence>
<keyword evidence="12" id="KW-0966">Cell projection</keyword>
<proteinExistence type="inferred from homology"/>
<protein>
    <recommendedName>
        <fullName evidence="3">Flagellar FliJ protein</fullName>
    </recommendedName>
</protein>